<dbReference type="Pfam" id="PF06766">
    <property type="entry name" value="Hydrophobin_2"/>
    <property type="match status" value="1"/>
</dbReference>
<gene>
    <name evidence="5" type="ORF">UCDDA912_g10159</name>
</gene>
<evidence type="ECO:0000256" key="3">
    <source>
        <dbReference type="ARBA" id="ARBA00023157"/>
    </source>
</evidence>
<reference evidence="5 6" key="2">
    <citation type="submission" date="2015-05" db="EMBL/GenBank/DDBJ databases">
        <authorList>
            <person name="Morales-Cruz A."/>
            <person name="Amrine K.C."/>
            <person name="Cantu D."/>
        </authorList>
    </citation>
    <scope>NUCLEOTIDE SEQUENCE [LARGE SCALE GENOMIC DNA]</scope>
    <source>
        <strain evidence="5">DA912</strain>
    </source>
</reference>
<dbReference type="CDD" id="cd23508">
    <property type="entry name" value="hydrophobin_II"/>
    <property type="match status" value="1"/>
</dbReference>
<dbReference type="PANTHER" id="PTHR42341:SF1">
    <property type="entry name" value="HYDROPHOBIN"/>
    <property type="match status" value="1"/>
</dbReference>
<dbReference type="InterPro" id="IPR036686">
    <property type="entry name" value="Class_II_Hydrophobin_sf"/>
</dbReference>
<dbReference type="AlphaFoldDB" id="A0A0G2F576"/>
<accession>A0A0G2F576</accession>
<organism evidence="5 6">
    <name type="scientific">Diaporthe ampelina</name>
    <dbReference type="NCBI Taxonomy" id="1214573"/>
    <lineage>
        <taxon>Eukaryota</taxon>
        <taxon>Fungi</taxon>
        <taxon>Dikarya</taxon>
        <taxon>Ascomycota</taxon>
        <taxon>Pezizomycotina</taxon>
        <taxon>Sordariomycetes</taxon>
        <taxon>Sordariomycetidae</taxon>
        <taxon>Diaporthales</taxon>
        <taxon>Diaporthaceae</taxon>
        <taxon>Diaporthe</taxon>
    </lineage>
</organism>
<sequence length="99" mass="10366">MQYFTVVATLFASFALSSPVEVQERQLYTPCSGLYGTAQCCATDVLGVADLNCADPPTVPTNASDFQAECSAIGQQARCCVLPILEQGVLCNTPAGVVD</sequence>
<dbReference type="GO" id="GO:0005576">
    <property type="term" value="C:extracellular region"/>
    <property type="evidence" value="ECO:0007669"/>
    <property type="project" value="InterPro"/>
</dbReference>
<keyword evidence="3" id="KW-1015">Disulfide bond</keyword>
<reference evidence="5 6" key="1">
    <citation type="submission" date="2015-05" db="EMBL/GenBank/DDBJ databases">
        <title>Distinctive expansion of gene families associated with plant cell wall degradation and secondary metabolism in the genomes of grapevine trunk pathogens.</title>
        <authorList>
            <person name="Lawrence D.P."/>
            <person name="Travadon R."/>
            <person name="Rolshausen P.E."/>
            <person name="Baumgartner K."/>
        </authorList>
    </citation>
    <scope>NUCLEOTIDE SEQUENCE [LARGE SCALE GENOMIC DNA]</scope>
    <source>
        <strain evidence="5">DA912</strain>
    </source>
</reference>
<dbReference type="SUPFAM" id="SSF101751">
    <property type="entry name" value="Hydrophobin II, HfbII"/>
    <property type="match status" value="1"/>
</dbReference>
<dbReference type="EMBL" id="LCUC01000578">
    <property type="protein sequence ID" value="KKY29912.1"/>
    <property type="molecule type" value="Genomic_DNA"/>
</dbReference>
<evidence type="ECO:0000313" key="6">
    <source>
        <dbReference type="Proteomes" id="UP000034680"/>
    </source>
</evidence>
<dbReference type="OrthoDB" id="4500971at2759"/>
<evidence type="ECO:0000313" key="5">
    <source>
        <dbReference type="EMBL" id="KKY29912.1"/>
    </source>
</evidence>
<evidence type="ECO:0000256" key="4">
    <source>
        <dbReference type="SAM" id="SignalP"/>
    </source>
</evidence>
<name>A0A0G2F576_9PEZI</name>
<dbReference type="PANTHER" id="PTHR42341">
    <property type="entry name" value="HYDROPHOBIN"/>
    <property type="match status" value="1"/>
</dbReference>
<dbReference type="InterPro" id="IPR010636">
    <property type="entry name" value="Class_II_hydrophobin"/>
</dbReference>
<keyword evidence="6" id="KW-1185">Reference proteome</keyword>
<feature type="chain" id="PRO_5002543757" evidence="4">
    <location>
        <begin position="18"/>
        <end position="99"/>
    </location>
</feature>
<comment type="similarity">
    <text evidence="2">Belongs to the cerato-ulmin hydrophobin family.</text>
</comment>
<evidence type="ECO:0000256" key="2">
    <source>
        <dbReference type="ARBA" id="ARBA00009576"/>
    </source>
</evidence>
<dbReference type="Proteomes" id="UP000034680">
    <property type="component" value="Unassembled WGS sequence"/>
</dbReference>
<protein>
    <submittedName>
        <fullName evidence="5">Putative hydrophobin</fullName>
    </submittedName>
</protein>
<keyword evidence="4" id="KW-0732">Signal</keyword>
<evidence type="ECO:0000256" key="1">
    <source>
        <dbReference type="ARBA" id="ARBA00004196"/>
    </source>
</evidence>
<dbReference type="STRING" id="1214573.A0A0G2F576"/>
<comment type="subcellular location">
    <subcellularLocation>
        <location evidence="1">Cell envelope</location>
    </subcellularLocation>
</comment>
<comment type="caution">
    <text evidence="5">The sequence shown here is derived from an EMBL/GenBank/DDBJ whole genome shotgun (WGS) entry which is preliminary data.</text>
</comment>
<feature type="signal peptide" evidence="4">
    <location>
        <begin position="1"/>
        <end position="17"/>
    </location>
</feature>
<proteinExistence type="inferred from homology"/>
<dbReference type="Gene3D" id="3.20.120.10">
    <property type="entry name" value="Hydrophobin"/>
    <property type="match status" value="1"/>
</dbReference>